<comment type="caution">
    <text evidence="1">The sequence shown here is derived from an EMBL/GenBank/DDBJ whole genome shotgun (WGS) entry which is preliminary data.</text>
</comment>
<keyword evidence="2" id="KW-1185">Reference proteome</keyword>
<proteinExistence type="predicted"/>
<name>A0A368G4A8_ANCCA</name>
<sequence length="198" mass="22134">MFVEILCEARSAISAEQLLTEKHKQIHEIEDFVLLENCLFCYAGKSLAGQGFGPPIEPISHSQLEVIENDRTSAKEVILAHLCAGVVKENEIVLKSDVKTRLSVLVTLNGVIQHLTAFATSEDGDYYRGRLLPKQWSEDRCIGDGDGVELKFGDLRVTNFGDTRDTRRLPFSLLDTTWRSPLSSACFNGLADMEEFRV</sequence>
<accession>A0A368G4A8</accession>
<protein>
    <submittedName>
        <fullName evidence="1">Uncharacterized protein</fullName>
    </submittedName>
</protein>
<evidence type="ECO:0000313" key="2">
    <source>
        <dbReference type="Proteomes" id="UP000252519"/>
    </source>
</evidence>
<reference evidence="1 2" key="1">
    <citation type="submission" date="2014-10" db="EMBL/GenBank/DDBJ databases">
        <title>Draft genome of the hookworm Ancylostoma caninum.</title>
        <authorList>
            <person name="Mitreva M."/>
        </authorList>
    </citation>
    <scope>NUCLEOTIDE SEQUENCE [LARGE SCALE GENOMIC DNA]</scope>
    <source>
        <strain evidence="1 2">Baltimore</strain>
    </source>
</reference>
<dbReference type="EMBL" id="JOJR01000352">
    <property type="protein sequence ID" value="RCN39182.1"/>
    <property type="molecule type" value="Genomic_DNA"/>
</dbReference>
<organism evidence="1 2">
    <name type="scientific">Ancylostoma caninum</name>
    <name type="common">Dog hookworm</name>
    <dbReference type="NCBI Taxonomy" id="29170"/>
    <lineage>
        <taxon>Eukaryota</taxon>
        <taxon>Metazoa</taxon>
        <taxon>Ecdysozoa</taxon>
        <taxon>Nematoda</taxon>
        <taxon>Chromadorea</taxon>
        <taxon>Rhabditida</taxon>
        <taxon>Rhabditina</taxon>
        <taxon>Rhabditomorpha</taxon>
        <taxon>Strongyloidea</taxon>
        <taxon>Ancylostomatidae</taxon>
        <taxon>Ancylostomatinae</taxon>
        <taxon>Ancylostoma</taxon>
    </lineage>
</organism>
<gene>
    <name evidence="1" type="ORF">ANCCAN_14907</name>
</gene>
<dbReference type="Proteomes" id="UP000252519">
    <property type="component" value="Unassembled WGS sequence"/>
</dbReference>
<dbReference type="AlphaFoldDB" id="A0A368G4A8"/>
<evidence type="ECO:0000313" key="1">
    <source>
        <dbReference type="EMBL" id="RCN39182.1"/>
    </source>
</evidence>